<evidence type="ECO:0000313" key="2">
    <source>
        <dbReference type="Proteomes" id="UP000199650"/>
    </source>
</evidence>
<dbReference type="Proteomes" id="UP000199650">
    <property type="component" value="Unassembled WGS sequence"/>
</dbReference>
<protein>
    <submittedName>
        <fullName evidence="1">Uncharacterized protein</fullName>
    </submittedName>
</protein>
<accession>A0A1I0R9L3</accession>
<proteinExistence type="predicted"/>
<dbReference type="Pfam" id="PF11162">
    <property type="entry name" value="DUF2946"/>
    <property type="match status" value="1"/>
</dbReference>
<dbReference type="OrthoDB" id="7857843at2"/>
<dbReference type="STRING" id="1173584.SAMN05444851_3282"/>
<keyword evidence="2" id="KW-1185">Reference proteome</keyword>
<evidence type="ECO:0000313" key="1">
    <source>
        <dbReference type="EMBL" id="SEW37463.1"/>
    </source>
</evidence>
<sequence>MRRSWQMSKIVVGAVRRIASRASLAGAMLALMLQLFTSSMGFASDGAWIEICSDFGTEYVQVDLSDPTAPDQNNNCQDCVDCAICLASMTALIDNSQAQNNPLSATATAVHPVAQIIGGAVKRAWPETRGPPAATTKIDDCVQRAVMASIQENGGAL</sequence>
<dbReference type="AlphaFoldDB" id="A0A1I0R9L3"/>
<name>A0A1I0R9L3_9RHOB</name>
<gene>
    <name evidence="1" type="ORF">SAMN05444851_3282</name>
</gene>
<organism evidence="1 2">
    <name type="scientific">Aliiroseovarius sediminilitoris</name>
    <dbReference type="NCBI Taxonomy" id="1173584"/>
    <lineage>
        <taxon>Bacteria</taxon>
        <taxon>Pseudomonadati</taxon>
        <taxon>Pseudomonadota</taxon>
        <taxon>Alphaproteobacteria</taxon>
        <taxon>Rhodobacterales</taxon>
        <taxon>Paracoccaceae</taxon>
        <taxon>Aliiroseovarius</taxon>
    </lineage>
</organism>
<dbReference type="InterPro" id="IPR021333">
    <property type="entry name" value="DUF2946"/>
</dbReference>
<dbReference type="RefSeq" id="WP_143064359.1">
    <property type="nucleotide sequence ID" value="NZ_FOJB01000003.1"/>
</dbReference>
<reference evidence="1 2" key="1">
    <citation type="submission" date="2016-10" db="EMBL/GenBank/DDBJ databases">
        <authorList>
            <person name="de Groot N.N."/>
        </authorList>
    </citation>
    <scope>NUCLEOTIDE SEQUENCE [LARGE SCALE GENOMIC DNA]</scope>
    <source>
        <strain evidence="1 2">DSM 29439</strain>
    </source>
</reference>
<dbReference type="EMBL" id="FOJB01000003">
    <property type="protein sequence ID" value="SEW37463.1"/>
    <property type="molecule type" value="Genomic_DNA"/>
</dbReference>